<dbReference type="PANTHER" id="PTHR43244">
    <property type="match status" value="1"/>
</dbReference>
<dbReference type="InterPro" id="IPR011251">
    <property type="entry name" value="Luciferase-like_dom"/>
</dbReference>
<dbReference type="Gene3D" id="3.20.20.30">
    <property type="entry name" value="Luciferase-like domain"/>
    <property type="match status" value="2"/>
</dbReference>
<evidence type="ECO:0000256" key="1">
    <source>
        <dbReference type="ARBA" id="ARBA00023002"/>
    </source>
</evidence>
<name>A0AAU4K6B9_9NOCA</name>
<dbReference type="AlphaFoldDB" id="A0AAU4K6B9"/>
<dbReference type="EMBL" id="CP108021">
    <property type="protein sequence ID" value="WUM21537.1"/>
    <property type="molecule type" value="Genomic_DNA"/>
</dbReference>
<dbReference type="NCBIfam" id="TIGR03620">
    <property type="entry name" value="F420_MSMEG_4141"/>
    <property type="match status" value="1"/>
</dbReference>
<dbReference type="PANTHER" id="PTHR43244:SF1">
    <property type="entry name" value="5,10-METHYLENETETRAHYDROMETHANOPTERIN REDUCTASE"/>
    <property type="match status" value="1"/>
</dbReference>
<dbReference type="RefSeq" id="WP_328858573.1">
    <property type="nucleotide sequence ID" value="NZ_CP108021.1"/>
</dbReference>
<accession>A0AAU4K6B9</accession>
<proteinExistence type="predicted"/>
<dbReference type="KEGG" id="whr:OG579_07080"/>
<protein>
    <submittedName>
        <fullName evidence="3">LLM class F420-dependent oxidoreductase</fullName>
    </submittedName>
</protein>
<evidence type="ECO:0000313" key="3">
    <source>
        <dbReference type="EMBL" id="WUM21537.1"/>
    </source>
</evidence>
<dbReference type="Pfam" id="PF00296">
    <property type="entry name" value="Bac_luciferase"/>
    <property type="match status" value="1"/>
</dbReference>
<dbReference type="Proteomes" id="UP001432128">
    <property type="component" value="Chromosome"/>
</dbReference>
<keyword evidence="1" id="KW-0560">Oxidoreductase</keyword>
<organism evidence="3 4">
    <name type="scientific">Williamsia herbipolensis</name>
    <dbReference type="NCBI Taxonomy" id="1603258"/>
    <lineage>
        <taxon>Bacteria</taxon>
        <taxon>Bacillati</taxon>
        <taxon>Actinomycetota</taxon>
        <taxon>Actinomycetes</taxon>
        <taxon>Mycobacteriales</taxon>
        <taxon>Nocardiaceae</taxon>
        <taxon>Williamsia</taxon>
    </lineage>
</organism>
<keyword evidence="4" id="KW-1185">Reference proteome</keyword>
<dbReference type="InterPro" id="IPR050564">
    <property type="entry name" value="F420-G6PD/mer"/>
</dbReference>
<dbReference type="GO" id="GO:0016705">
    <property type="term" value="F:oxidoreductase activity, acting on paired donors, with incorporation or reduction of molecular oxygen"/>
    <property type="evidence" value="ECO:0007669"/>
    <property type="project" value="InterPro"/>
</dbReference>
<sequence>MTTATGRHAFGTHGIWAPFSGVTGDQAGRIEQLGYGTIWLGGSPTSLTPARRLLEATSGIRVATGITNIWNTDPAAIAREFADLDKDFPGRFYLGVGVGHREATQEYASPYDSMVDYLDVLDANGLPVGRRVLAALGPKMLRLAADRSLGAHPYLTTPDHTRYAREQMGDGAFLAPEQKIVLETDAVTAREIGRPPVENPYLHLRNYVANLKRLGYTDADIDNGGSDALIDDLVAHGDADTVRAKVDAHLAAGADHVAIQVLGADDITDVLELLPAG</sequence>
<dbReference type="InterPro" id="IPR019922">
    <property type="entry name" value="Lucif-like_OxRdatse_MSMEG_4141"/>
</dbReference>
<reference evidence="3 4" key="1">
    <citation type="submission" date="2022-10" db="EMBL/GenBank/DDBJ databases">
        <title>The complete genomes of actinobacterial strains from the NBC collection.</title>
        <authorList>
            <person name="Joergensen T.S."/>
            <person name="Alvarez Arevalo M."/>
            <person name="Sterndorff E.B."/>
            <person name="Faurdal D."/>
            <person name="Vuksanovic O."/>
            <person name="Mourched A.-S."/>
            <person name="Charusanti P."/>
            <person name="Shaw S."/>
            <person name="Blin K."/>
            <person name="Weber T."/>
        </authorList>
    </citation>
    <scope>NUCLEOTIDE SEQUENCE [LARGE SCALE GENOMIC DNA]</scope>
    <source>
        <strain evidence="3 4">NBC_00319</strain>
    </source>
</reference>
<dbReference type="InterPro" id="IPR036661">
    <property type="entry name" value="Luciferase-like_sf"/>
</dbReference>
<evidence type="ECO:0000313" key="4">
    <source>
        <dbReference type="Proteomes" id="UP001432128"/>
    </source>
</evidence>
<evidence type="ECO:0000259" key="2">
    <source>
        <dbReference type="Pfam" id="PF00296"/>
    </source>
</evidence>
<gene>
    <name evidence="3" type="ORF">OG579_07080</name>
</gene>
<feature type="domain" description="Luciferase-like" evidence="2">
    <location>
        <begin position="25"/>
        <end position="122"/>
    </location>
</feature>
<dbReference type="SUPFAM" id="SSF51679">
    <property type="entry name" value="Bacterial luciferase-like"/>
    <property type="match status" value="1"/>
</dbReference>